<dbReference type="RefSeq" id="WP_188885750.1">
    <property type="nucleotide sequence ID" value="NZ_BLYJ01000039.1"/>
</dbReference>
<keyword evidence="2" id="KW-1185">Reference proteome</keyword>
<dbReference type="NCBIfam" id="TIGR01669">
    <property type="entry name" value="phage_XkdX"/>
    <property type="match status" value="1"/>
</dbReference>
<sequence length="46" mass="5478">MTNWFDRIKKYYDAGLWTEKMVGNAVTKKKITADQYKKITGDDYNK</sequence>
<dbReference type="Proteomes" id="UP000620147">
    <property type="component" value="Unassembled WGS sequence"/>
</dbReference>
<dbReference type="Pfam" id="PF09693">
    <property type="entry name" value="Phage_XkdX"/>
    <property type="match status" value="1"/>
</dbReference>
<evidence type="ECO:0000313" key="2">
    <source>
        <dbReference type="Proteomes" id="UP000620147"/>
    </source>
</evidence>
<dbReference type="EMBL" id="BLYJ01000039">
    <property type="protein sequence ID" value="GFO89228.1"/>
    <property type="molecule type" value="Genomic_DNA"/>
</dbReference>
<dbReference type="InterPro" id="IPR010022">
    <property type="entry name" value="XkdX"/>
</dbReference>
<organism evidence="1 2">
    <name type="scientific">Butyricicoccus faecihominis</name>
    <dbReference type="NCBI Taxonomy" id="1712515"/>
    <lineage>
        <taxon>Bacteria</taxon>
        <taxon>Bacillati</taxon>
        <taxon>Bacillota</taxon>
        <taxon>Clostridia</taxon>
        <taxon>Eubacteriales</taxon>
        <taxon>Butyricicoccaceae</taxon>
        <taxon>Butyricicoccus</taxon>
    </lineage>
</organism>
<comment type="caution">
    <text evidence="1">The sequence shown here is derived from an EMBL/GenBank/DDBJ whole genome shotgun (WGS) entry which is preliminary data.</text>
</comment>
<name>A0ABQ1E2Q2_9FIRM</name>
<reference evidence="1 2" key="1">
    <citation type="submission" date="2020-06" db="EMBL/GenBank/DDBJ databases">
        <title>Characterization of fructooligosaccharide metabolism and fructooligosaccharide-degrading enzymes in human commensal butyrate producers.</title>
        <authorList>
            <person name="Tanno H."/>
            <person name="Fujii T."/>
            <person name="Hirano K."/>
            <person name="Maeno S."/>
            <person name="Tonozuka T."/>
            <person name="Sakamoto M."/>
            <person name="Ohkuma M."/>
            <person name="Tochio T."/>
            <person name="Endo A."/>
        </authorList>
    </citation>
    <scope>NUCLEOTIDE SEQUENCE [LARGE SCALE GENOMIC DNA]</scope>
    <source>
        <strain evidence="1 2">JCM 31056</strain>
    </source>
</reference>
<accession>A0ABQ1E2Q2</accession>
<proteinExistence type="predicted"/>
<protein>
    <recommendedName>
        <fullName evidence="3">XkdX family protein</fullName>
    </recommendedName>
</protein>
<evidence type="ECO:0008006" key="3">
    <source>
        <dbReference type="Google" id="ProtNLM"/>
    </source>
</evidence>
<gene>
    <name evidence="1" type="ORF">BUFA31_23920</name>
</gene>
<evidence type="ECO:0000313" key="1">
    <source>
        <dbReference type="EMBL" id="GFO89228.1"/>
    </source>
</evidence>